<dbReference type="GO" id="GO:0005886">
    <property type="term" value="C:plasma membrane"/>
    <property type="evidence" value="ECO:0007669"/>
    <property type="project" value="UniProtKB-SubCell"/>
</dbReference>
<keyword evidence="6" id="KW-0812">Transmembrane</keyword>
<dbReference type="EMBL" id="BDGJ01000111">
    <property type="protein sequence ID" value="GAW92988.1"/>
    <property type="molecule type" value="Genomic_DNA"/>
</dbReference>
<evidence type="ECO:0000256" key="5">
    <source>
        <dbReference type="ARBA" id="ARBA00022617"/>
    </source>
</evidence>
<proteinExistence type="inferred from homology"/>
<evidence type="ECO:0000259" key="12">
    <source>
        <dbReference type="Pfam" id="PF03264"/>
    </source>
</evidence>
<dbReference type="RefSeq" id="WP_088554226.1">
    <property type="nucleotide sequence ID" value="NZ_BDGJ01000111.1"/>
</dbReference>
<keyword evidence="14" id="KW-1185">Reference proteome</keyword>
<dbReference type="PANTHER" id="PTHR30333">
    <property type="entry name" value="CYTOCHROME C-TYPE PROTEIN"/>
    <property type="match status" value="1"/>
</dbReference>
<keyword evidence="10" id="KW-0408">Iron</keyword>
<dbReference type="Pfam" id="PF03264">
    <property type="entry name" value="Cytochrom_NNT"/>
    <property type="match status" value="1"/>
</dbReference>
<gene>
    <name evidence="13" type="ORF">KKC1_21330</name>
</gene>
<organism evidence="13 14">
    <name type="scientific">Calderihabitans maritimus</name>
    <dbReference type="NCBI Taxonomy" id="1246530"/>
    <lineage>
        <taxon>Bacteria</taxon>
        <taxon>Bacillati</taxon>
        <taxon>Bacillota</taxon>
        <taxon>Clostridia</taxon>
        <taxon>Neomoorellales</taxon>
        <taxon>Calderihabitantaceae</taxon>
        <taxon>Calderihabitans</taxon>
    </lineage>
</organism>
<evidence type="ECO:0000256" key="11">
    <source>
        <dbReference type="ARBA" id="ARBA00023136"/>
    </source>
</evidence>
<evidence type="ECO:0000256" key="1">
    <source>
        <dbReference type="ARBA" id="ARBA00004236"/>
    </source>
</evidence>
<evidence type="ECO:0000256" key="10">
    <source>
        <dbReference type="ARBA" id="ARBA00023004"/>
    </source>
</evidence>
<comment type="similarity">
    <text evidence="2">Belongs to the NapC/NirT/NrfH family.</text>
</comment>
<dbReference type="InterPro" id="IPR038266">
    <property type="entry name" value="NapC/NirT_cytc_sf"/>
</dbReference>
<dbReference type="GO" id="GO:0009061">
    <property type="term" value="P:anaerobic respiration"/>
    <property type="evidence" value="ECO:0007669"/>
    <property type="project" value="TreeGrafter"/>
</dbReference>
<dbReference type="SUPFAM" id="SSF48695">
    <property type="entry name" value="Multiheme cytochromes"/>
    <property type="match status" value="1"/>
</dbReference>
<evidence type="ECO:0000256" key="2">
    <source>
        <dbReference type="ARBA" id="ARBA00007395"/>
    </source>
</evidence>
<evidence type="ECO:0000256" key="7">
    <source>
        <dbReference type="ARBA" id="ARBA00022723"/>
    </source>
</evidence>
<protein>
    <submittedName>
        <fullName evidence="13">Putative cytochrome c-type protein</fullName>
    </submittedName>
</protein>
<dbReference type="OrthoDB" id="9791652at2"/>
<dbReference type="Gene3D" id="1.10.3820.10">
    <property type="entry name" value="Di-heme elbow motif domain"/>
    <property type="match status" value="1"/>
</dbReference>
<dbReference type="Proteomes" id="UP000197032">
    <property type="component" value="Unassembled WGS sequence"/>
</dbReference>
<keyword evidence="4" id="KW-1003">Cell membrane</keyword>
<dbReference type="GO" id="GO:0046872">
    <property type="term" value="F:metal ion binding"/>
    <property type="evidence" value="ECO:0007669"/>
    <property type="project" value="UniProtKB-KW"/>
</dbReference>
<sequence>MNFRIFIIFVLAITALIVLGIEYTSRPEFCSSCHEMKEFYTSWTTSSHRNVNCLKCHSDPGLVGLIKTKIKALGEVYHHFTQTYETPIKINSETWSFSRRCLRCHQEVVDKSNGPHNQKHFAMEMACTRCHEGLVHNPQTNTRLPSRQICRSCHGEAFK</sequence>
<evidence type="ECO:0000256" key="3">
    <source>
        <dbReference type="ARBA" id="ARBA00022448"/>
    </source>
</evidence>
<evidence type="ECO:0000313" key="14">
    <source>
        <dbReference type="Proteomes" id="UP000197032"/>
    </source>
</evidence>
<keyword evidence="3" id="KW-0813">Transport</keyword>
<keyword evidence="9" id="KW-1133">Transmembrane helix</keyword>
<keyword evidence="11" id="KW-0472">Membrane</keyword>
<keyword evidence="5" id="KW-0349">Heme</keyword>
<accession>A0A1Z5HUA4</accession>
<keyword evidence="7" id="KW-0479">Metal-binding</keyword>
<comment type="subcellular location">
    <subcellularLocation>
        <location evidence="1">Cell membrane</location>
    </subcellularLocation>
</comment>
<dbReference type="AlphaFoldDB" id="A0A1Z5HUA4"/>
<evidence type="ECO:0000256" key="4">
    <source>
        <dbReference type="ARBA" id="ARBA00022475"/>
    </source>
</evidence>
<dbReference type="InterPro" id="IPR051174">
    <property type="entry name" value="Cytochrome_c-type_ET"/>
</dbReference>
<reference evidence="14" key="1">
    <citation type="journal article" date="2017" name="Appl. Environ. Microbiol.">
        <title>Genomic Analysis of Calderihabitans maritimus KKC1, a Thermophilic, Hydrogenogenic, Carboxydotrophic Bacterium Isolated from Marine Sediment.</title>
        <authorList>
            <person name="Omae K."/>
            <person name="Yoneda Y."/>
            <person name="Fukuyama Y."/>
            <person name="Yoshida T."/>
            <person name="Sako Y."/>
        </authorList>
    </citation>
    <scope>NUCLEOTIDE SEQUENCE [LARGE SCALE GENOMIC DNA]</scope>
    <source>
        <strain evidence="14">KKC1</strain>
    </source>
</reference>
<feature type="domain" description="NapC/NirT cytochrome c N-terminal" evidence="12">
    <location>
        <begin position="8"/>
        <end position="138"/>
    </location>
</feature>
<dbReference type="InterPro" id="IPR005126">
    <property type="entry name" value="NapC/NirT_cyt_c_N"/>
</dbReference>
<name>A0A1Z5HUA4_9FIRM</name>
<dbReference type="PANTHER" id="PTHR30333:SF1">
    <property type="entry name" value="CYTOCHROME C-TYPE PROTEIN NAPC"/>
    <property type="match status" value="1"/>
</dbReference>
<evidence type="ECO:0000256" key="8">
    <source>
        <dbReference type="ARBA" id="ARBA00022982"/>
    </source>
</evidence>
<evidence type="ECO:0000256" key="9">
    <source>
        <dbReference type="ARBA" id="ARBA00022989"/>
    </source>
</evidence>
<dbReference type="InterPro" id="IPR036280">
    <property type="entry name" value="Multihaem_cyt_sf"/>
</dbReference>
<evidence type="ECO:0000256" key="6">
    <source>
        <dbReference type="ARBA" id="ARBA00022692"/>
    </source>
</evidence>
<keyword evidence="8" id="KW-0249">Electron transport</keyword>
<dbReference type="GO" id="GO:0009055">
    <property type="term" value="F:electron transfer activity"/>
    <property type="evidence" value="ECO:0007669"/>
    <property type="project" value="TreeGrafter"/>
</dbReference>
<evidence type="ECO:0000313" key="13">
    <source>
        <dbReference type="EMBL" id="GAW92988.1"/>
    </source>
</evidence>
<comment type="caution">
    <text evidence="13">The sequence shown here is derived from an EMBL/GenBank/DDBJ whole genome shotgun (WGS) entry which is preliminary data.</text>
</comment>